<evidence type="ECO:0000256" key="4">
    <source>
        <dbReference type="ARBA" id="ARBA00022806"/>
    </source>
</evidence>
<dbReference type="GO" id="GO:0016787">
    <property type="term" value="F:hydrolase activity"/>
    <property type="evidence" value="ECO:0007669"/>
    <property type="project" value="UniProtKB-KW"/>
</dbReference>
<feature type="domain" description="Helicase ATP-binding" evidence="8">
    <location>
        <begin position="363"/>
        <end position="536"/>
    </location>
</feature>
<dbReference type="EC" id="3.6.4.13" evidence="1"/>
<dbReference type="Pfam" id="PF00270">
    <property type="entry name" value="DEAD"/>
    <property type="match status" value="1"/>
</dbReference>
<dbReference type="PANTHER" id="PTHR47960">
    <property type="entry name" value="DEAD-BOX ATP-DEPENDENT RNA HELICASE 50"/>
    <property type="match status" value="1"/>
</dbReference>
<organism evidence="9 10">
    <name type="scientific">Rhizoctonia solani</name>
    <dbReference type="NCBI Taxonomy" id="456999"/>
    <lineage>
        <taxon>Eukaryota</taxon>
        <taxon>Fungi</taxon>
        <taxon>Dikarya</taxon>
        <taxon>Basidiomycota</taxon>
        <taxon>Agaricomycotina</taxon>
        <taxon>Agaricomycetes</taxon>
        <taxon>Cantharellales</taxon>
        <taxon>Ceratobasidiaceae</taxon>
        <taxon>Rhizoctonia</taxon>
    </lineage>
</organism>
<dbReference type="Pfam" id="PF14223">
    <property type="entry name" value="Retrotran_gag_2"/>
    <property type="match status" value="1"/>
</dbReference>
<name>A0A8H8NQM3_9AGAM</name>
<feature type="compositionally biased region" description="Polar residues" evidence="7">
    <location>
        <begin position="15"/>
        <end position="29"/>
    </location>
</feature>
<evidence type="ECO:0000259" key="8">
    <source>
        <dbReference type="PROSITE" id="PS51192"/>
    </source>
</evidence>
<dbReference type="GO" id="GO:0003676">
    <property type="term" value="F:nucleic acid binding"/>
    <property type="evidence" value="ECO:0007669"/>
    <property type="project" value="InterPro"/>
</dbReference>
<accession>A0A8H8NQM3</accession>
<dbReference type="Gene3D" id="3.40.50.300">
    <property type="entry name" value="P-loop containing nucleotide triphosphate hydrolases"/>
    <property type="match status" value="2"/>
</dbReference>
<keyword evidence="2" id="KW-0547">Nucleotide-binding</keyword>
<dbReference type="PROSITE" id="PS51192">
    <property type="entry name" value="HELICASE_ATP_BIND_1"/>
    <property type="match status" value="1"/>
</dbReference>
<dbReference type="InterPro" id="IPR014001">
    <property type="entry name" value="Helicase_ATP-bd"/>
</dbReference>
<keyword evidence="3" id="KW-0378">Hydrolase</keyword>
<evidence type="ECO:0000256" key="1">
    <source>
        <dbReference type="ARBA" id="ARBA00012552"/>
    </source>
</evidence>
<reference evidence="9" key="1">
    <citation type="submission" date="2020-05" db="EMBL/GenBank/DDBJ databases">
        <title>Evolutionary and genomic comparisons of hybrid uninucleate and nonhybrid Rhizoctonia fungi.</title>
        <authorList>
            <person name="Li C."/>
            <person name="Chen X."/>
        </authorList>
    </citation>
    <scope>NUCLEOTIDE SEQUENCE</scope>
    <source>
        <strain evidence="9">AG-1 IA</strain>
    </source>
</reference>
<evidence type="ECO:0000256" key="2">
    <source>
        <dbReference type="ARBA" id="ARBA00022741"/>
    </source>
</evidence>
<dbReference type="SUPFAM" id="SSF52540">
    <property type="entry name" value="P-loop containing nucleoside triphosphate hydrolases"/>
    <property type="match status" value="2"/>
</dbReference>
<protein>
    <recommendedName>
        <fullName evidence="1">RNA helicase</fullName>
        <ecNumber evidence="1">3.6.4.13</ecNumber>
    </recommendedName>
</protein>
<dbReference type="GO" id="GO:0003724">
    <property type="term" value="F:RNA helicase activity"/>
    <property type="evidence" value="ECO:0007669"/>
    <property type="project" value="UniProtKB-EC"/>
</dbReference>
<comment type="catalytic activity">
    <reaction evidence="6">
        <text>ATP + H2O = ADP + phosphate + H(+)</text>
        <dbReference type="Rhea" id="RHEA:13065"/>
        <dbReference type="ChEBI" id="CHEBI:15377"/>
        <dbReference type="ChEBI" id="CHEBI:15378"/>
        <dbReference type="ChEBI" id="CHEBI:30616"/>
        <dbReference type="ChEBI" id="CHEBI:43474"/>
        <dbReference type="ChEBI" id="CHEBI:456216"/>
        <dbReference type="EC" id="3.6.4.13"/>
    </reaction>
</comment>
<dbReference type="EMBL" id="CP059658">
    <property type="protein sequence ID" value="QRW16583.1"/>
    <property type="molecule type" value="Genomic_DNA"/>
</dbReference>
<dbReference type="GO" id="GO:0005524">
    <property type="term" value="F:ATP binding"/>
    <property type="evidence" value="ECO:0007669"/>
    <property type="project" value="UniProtKB-KW"/>
</dbReference>
<evidence type="ECO:0000313" key="9">
    <source>
        <dbReference type="EMBL" id="QRW16583.1"/>
    </source>
</evidence>
<sequence>MSQFVDIDEYDSGSVRGNNNPAPRLSQNKPQLLEAMMRNIPKLKELNYSQWNNMMSNSIKKAKLWEYVDGSIEEPSEHDANKLAIYYDEAGAVRNAILGSLEPGARRYIEDTLDPKDAWLALEKKYLTAEAEADAEIIATEQRLANLRLEEGGDVIEHIAEFCRMRCHLSGTRFSLDDQACIGMLYRSLPPSYRQSVLTSEGTEMKDFNALCGRLNYLSQNPEPEPATDSPPVDDHTNWGVPEDIKAFGLTGDRNPQLAERAALTCRDCLLEGHKPGSTECPQYEWRRELWGAEACNVGPDNSGNKTPEQPITVNTKRLSYEFSEPVKVLLEFDELGLKPELRQSLTSYSYSSRTIGRQQCIIVPIVHGRNVLARAPPQSGKTTALVMSIIQMIDTTLRHPQVIVFTSTDKATTAFQETIRRLGYTIQCYAAQSSTSYGLSVTDTTSLTNINAHHLFVGTPNNLLGMIRRNIITMRKIRTVVLDDIDKIIEATMGDKILEVYRYIPPLVQVVASTTVLSSSVAKVAAKLQVDPLQILVDRDEGVSIGTHFYITVSAEQRASAMNTMFLALGQYGLIILCRDLAQISGYDWGQSYQFYYMREQMEHEERQSVVKSFESKINEINSRNSNRGYSYAAQPKKLDPVVYAGLVATDAGLSAIRSLKLNYSYGTAIINYEIPHNTEEYVKRLNQWRVATGRNYTIVTFITVDTDEINIIQDLERRYGVHVAELLWSGGQIY</sequence>
<gene>
    <name evidence="9" type="ORF">RhiXN_04584</name>
</gene>
<evidence type="ECO:0000256" key="7">
    <source>
        <dbReference type="SAM" id="MobiDB-lite"/>
    </source>
</evidence>
<dbReference type="RefSeq" id="XP_043176820.1">
    <property type="nucleotide sequence ID" value="XM_043324401.1"/>
</dbReference>
<evidence type="ECO:0000256" key="5">
    <source>
        <dbReference type="ARBA" id="ARBA00022840"/>
    </source>
</evidence>
<evidence type="ECO:0000313" key="10">
    <source>
        <dbReference type="Proteomes" id="UP000650533"/>
    </source>
</evidence>
<keyword evidence="5" id="KW-0067">ATP-binding</keyword>
<dbReference type="GeneID" id="67026864"/>
<evidence type="ECO:0000256" key="3">
    <source>
        <dbReference type="ARBA" id="ARBA00022801"/>
    </source>
</evidence>
<evidence type="ECO:0000256" key="6">
    <source>
        <dbReference type="ARBA" id="ARBA00047984"/>
    </source>
</evidence>
<dbReference type="AlphaFoldDB" id="A0A8H8NQM3"/>
<proteinExistence type="predicted"/>
<feature type="region of interest" description="Disordered" evidence="7">
    <location>
        <begin position="1"/>
        <end position="29"/>
    </location>
</feature>
<keyword evidence="4 9" id="KW-0347">Helicase</keyword>
<dbReference type="InterPro" id="IPR027417">
    <property type="entry name" value="P-loop_NTPase"/>
</dbReference>
<feature type="compositionally biased region" description="Acidic residues" evidence="7">
    <location>
        <begin position="1"/>
        <end position="11"/>
    </location>
</feature>
<dbReference type="InterPro" id="IPR011545">
    <property type="entry name" value="DEAD/DEAH_box_helicase_dom"/>
</dbReference>
<dbReference type="Proteomes" id="UP000650533">
    <property type="component" value="Chromosome 1"/>
</dbReference>
<dbReference type="KEGG" id="rsx:RhiXN_04584"/>
<dbReference type="SMART" id="SM00487">
    <property type="entry name" value="DEXDc"/>
    <property type="match status" value="1"/>
</dbReference>